<dbReference type="PANTHER" id="PTHR33495">
    <property type="entry name" value="ANTI-SIGMA FACTOR ANTAGONIST TM_1081-RELATED-RELATED"/>
    <property type="match status" value="1"/>
</dbReference>
<dbReference type="InterPro" id="IPR036513">
    <property type="entry name" value="STAS_dom_sf"/>
</dbReference>
<sequence>MEWVNTTADAEGNLVVALRGDIDFTNSADVIRTIRAGAADAAGPDIEVDLAAVTFLDSSGIAVLVRLLHLAEQRAGQLRLLHPPEKVRDQLYLAGLAELLGAPDAPPSWLG</sequence>
<accession>A0ABY8WVT2</accession>
<protein>
    <recommendedName>
        <fullName evidence="2">Anti-sigma factor antagonist</fullName>
    </recommendedName>
</protein>
<dbReference type="Gene3D" id="3.30.750.24">
    <property type="entry name" value="STAS domain"/>
    <property type="match status" value="1"/>
</dbReference>
<dbReference type="InterPro" id="IPR003658">
    <property type="entry name" value="Anti-sigma_ant"/>
</dbReference>
<dbReference type="PROSITE" id="PS50801">
    <property type="entry name" value="STAS"/>
    <property type="match status" value="1"/>
</dbReference>
<dbReference type="CDD" id="cd07043">
    <property type="entry name" value="STAS_anti-anti-sigma_factors"/>
    <property type="match status" value="1"/>
</dbReference>
<evidence type="ECO:0000259" key="3">
    <source>
        <dbReference type="PROSITE" id="PS50801"/>
    </source>
</evidence>
<dbReference type="Pfam" id="PF01740">
    <property type="entry name" value="STAS"/>
    <property type="match status" value="1"/>
</dbReference>
<keyword evidence="5" id="KW-1185">Reference proteome</keyword>
<dbReference type="RefSeq" id="WP_284922194.1">
    <property type="nucleotide sequence ID" value="NZ_CP126980.1"/>
</dbReference>
<evidence type="ECO:0000256" key="2">
    <source>
        <dbReference type="RuleBase" id="RU003749"/>
    </source>
</evidence>
<feature type="domain" description="STAS" evidence="3">
    <location>
        <begin position="11"/>
        <end position="111"/>
    </location>
</feature>
<reference evidence="4 5" key="1">
    <citation type="submission" date="2023-06" db="EMBL/GenBank/DDBJ databases">
        <authorList>
            <person name="Yushchuk O."/>
            <person name="Binda E."/>
            <person name="Ruckert-Reed C."/>
            <person name="Fedorenko V."/>
            <person name="Kalinowski J."/>
            <person name="Marinelli F."/>
        </authorList>
    </citation>
    <scope>NUCLEOTIDE SEQUENCE [LARGE SCALE GENOMIC DNA]</scope>
    <source>
        <strain evidence="4 5">NRRL 3884</strain>
    </source>
</reference>
<proteinExistence type="inferred from homology"/>
<gene>
    <name evidence="4" type="ORF">ACTOB_004384</name>
</gene>
<dbReference type="NCBIfam" id="TIGR00377">
    <property type="entry name" value="ant_ant_sig"/>
    <property type="match status" value="1"/>
</dbReference>
<comment type="similarity">
    <text evidence="1 2">Belongs to the anti-sigma-factor antagonist family.</text>
</comment>
<dbReference type="Proteomes" id="UP001240150">
    <property type="component" value="Chromosome"/>
</dbReference>
<dbReference type="EMBL" id="CP126980">
    <property type="protein sequence ID" value="WIN00665.1"/>
    <property type="molecule type" value="Genomic_DNA"/>
</dbReference>
<dbReference type="SUPFAM" id="SSF52091">
    <property type="entry name" value="SpoIIaa-like"/>
    <property type="match status" value="1"/>
</dbReference>
<evidence type="ECO:0000256" key="1">
    <source>
        <dbReference type="ARBA" id="ARBA00009013"/>
    </source>
</evidence>
<evidence type="ECO:0000313" key="5">
    <source>
        <dbReference type="Proteomes" id="UP001240150"/>
    </source>
</evidence>
<dbReference type="InterPro" id="IPR002645">
    <property type="entry name" value="STAS_dom"/>
</dbReference>
<name>A0ABY8WVT2_9ACTN</name>
<dbReference type="PANTHER" id="PTHR33495:SF2">
    <property type="entry name" value="ANTI-SIGMA FACTOR ANTAGONIST TM_1081-RELATED"/>
    <property type="match status" value="1"/>
</dbReference>
<evidence type="ECO:0000313" key="4">
    <source>
        <dbReference type="EMBL" id="WIN00665.1"/>
    </source>
</evidence>
<organism evidence="4 5">
    <name type="scientific">Actinoplanes oblitus</name>
    <dbReference type="NCBI Taxonomy" id="3040509"/>
    <lineage>
        <taxon>Bacteria</taxon>
        <taxon>Bacillati</taxon>
        <taxon>Actinomycetota</taxon>
        <taxon>Actinomycetes</taxon>
        <taxon>Micromonosporales</taxon>
        <taxon>Micromonosporaceae</taxon>
        <taxon>Actinoplanes</taxon>
    </lineage>
</organism>